<gene>
    <name evidence="2" type="ORF">ACFO0A_11575</name>
</gene>
<dbReference type="SUPFAM" id="SSF46785">
    <property type="entry name" value="Winged helix' DNA-binding domain"/>
    <property type="match status" value="1"/>
</dbReference>
<comment type="caution">
    <text evidence="2">The sequence shown here is derived from an EMBL/GenBank/DDBJ whole genome shotgun (WGS) entry which is preliminary data.</text>
</comment>
<reference evidence="3" key="1">
    <citation type="journal article" date="2019" name="Int. J. Syst. Evol. Microbiol.">
        <title>The Global Catalogue of Microorganisms (GCM) 10K type strain sequencing project: providing services to taxonomists for standard genome sequencing and annotation.</title>
        <authorList>
            <consortium name="The Broad Institute Genomics Platform"/>
            <consortium name="The Broad Institute Genome Sequencing Center for Infectious Disease"/>
            <person name="Wu L."/>
            <person name="Ma J."/>
        </authorList>
    </citation>
    <scope>NUCLEOTIDE SEQUENCE [LARGE SCALE GENOMIC DNA]</scope>
    <source>
        <strain evidence="3">CGMCC 1.12989</strain>
    </source>
</reference>
<evidence type="ECO:0000259" key="1">
    <source>
        <dbReference type="Pfam" id="PF03551"/>
    </source>
</evidence>
<name>A0ABV8RQN9_9SPHN</name>
<dbReference type="InterPro" id="IPR036390">
    <property type="entry name" value="WH_DNA-bd_sf"/>
</dbReference>
<proteinExistence type="predicted"/>
<accession>A0ABV8RQN9</accession>
<dbReference type="Proteomes" id="UP001595828">
    <property type="component" value="Unassembled WGS sequence"/>
</dbReference>
<dbReference type="RefSeq" id="WP_379539160.1">
    <property type="nucleotide sequence ID" value="NZ_JBHSDR010000006.1"/>
</dbReference>
<feature type="domain" description="Transcription regulator PadR N-terminal" evidence="1">
    <location>
        <begin position="26"/>
        <end position="79"/>
    </location>
</feature>
<dbReference type="Gene3D" id="1.10.10.10">
    <property type="entry name" value="Winged helix-like DNA-binding domain superfamily/Winged helix DNA-binding domain"/>
    <property type="match status" value="1"/>
</dbReference>
<evidence type="ECO:0000313" key="3">
    <source>
        <dbReference type="Proteomes" id="UP001595828"/>
    </source>
</evidence>
<keyword evidence="3" id="KW-1185">Reference proteome</keyword>
<organism evidence="2 3">
    <name type="scientific">Novosphingobium tardum</name>
    <dbReference type="NCBI Taxonomy" id="1538021"/>
    <lineage>
        <taxon>Bacteria</taxon>
        <taxon>Pseudomonadati</taxon>
        <taxon>Pseudomonadota</taxon>
        <taxon>Alphaproteobacteria</taxon>
        <taxon>Sphingomonadales</taxon>
        <taxon>Sphingomonadaceae</taxon>
        <taxon>Novosphingobium</taxon>
    </lineage>
</organism>
<dbReference type="Pfam" id="PF03551">
    <property type="entry name" value="PadR"/>
    <property type="match status" value="1"/>
</dbReference>
<protein>
    <submittedName>
        <fullName evidence="2">PadR family transcriptional regulator</fullName>
    </submittedName>
</protein>
<dbReference type="InterPro" id="IPR005149">
    <property type="entry name" value="Tscrpt_reg_PadR_N"/>
</dbReference>
<sequence>MDAPLRLSRQTRAVLAALLERPAAWSHGYDLMQRTALKSGTLYPLLMRLADRGLVEAEWQPPVPPARAPRHAYRLTKEGLNLARASADRAPTRGPALGGVLPA</sequence>
<dbReference type="InterPro" id="IPR036388">
    <property type="entry name" value="WH-like_DNA-bd_sf"/>
</dbReference>
<evidence type="ECO:0000313" key="2">
    <source>
        <dbReference type="EMBL" id="MFC4295693.1"/>
    </source>
</evidence>
<dbReference type="EMBL" id="JBHSDR010000006">
    <property type="protein sequence ID" value="MFC4295693.1"/>
    <property type="molecule type" value="Genomic_DNA"/>
</dbReference>